<gene>
    <name evidence="1" type="primary">WBGene00282866</name>
</gene>
<accession>A0A8R1V1N0</accession>
<dbReference type="EnsemblMetazoa" id="PPA44497.1">
    <property type="protein sequence ID" value="PPA44497.1"/>
    <property type="gene ID" value="WBGene00282866"/>
</dbReference>
<evidence type="ECO:0000313" key="2">
    <source>
        <dbReference type="Proteomes" id="UP000005239"/>
    </source>
</evidence>
<name>A0A2A6BSW9_PRIPA</name>
<evidence type="ECO:0000313" key="1">
    <source>
        <dbReference type="EnsemblMetazoa" id="PPA44497.1"/>
    </source>
</evidence>
<dbReference type="Proteomes" id="UP000005239">
    <property type="component" value="Unassembled WGS sequence"/>
</dbReference>
<protein>
    <submittedName>
        <fullName evidence="1">Uncharacterized protein</fullName>
    </submittedName>
</protein>
<accession>A0A2A6BSW9</accession>
<organism evidence="1 2">
    <name type="scientific">Pristionchus pacificus</name>
    <name type="common">Parasitic nematode worm</name>
    <dbReference type="NCBI Taxonomy" id="54126"/>
    <lineage>
        <taxon>Eukaryota</taxon>
        <taxon>Metazoa</taxon>
        <taxon>Ecdysozoa</taxon>
        <taxon>Nematoda</taxon>
        <taxon>Chromadorea</taxon>
        <taxon>Rhabditida</taxon>
        <taxon>Rhabditina</taxon>
        <taxon>Diplogasteromorpha</taxon>
        <taxon>Diplogasteroidea</taxon>
        <taxon>Neodiplogasteridae</taxon>
        <taxon>Pristionchus</taxon>
    </lineage>
</organism>
<reference evidence="2" key="1">
    <citation type="journal article" date="2008" name="Nat. Genet.">
        <title>The Pristionchus pacificus genome provides a unique perspective on nematode lifestyle and parasitism.</title>
        <authorList>
            <person name="Dieterich C."/>
            <person name="Clifton S.W."/>
            <person name="Schuster L.N."/>
            <person name="Chinwalla A."/>
            <person name="Delehaunty K."/>
            <person name="Dinkelacker I."/>
            <person name="Fulton L."/>
            <person name="Fulton R."/>
            <person name="Godfrey J."/>
            <person name="Minx P."/>
            <person name="Mitreva M."/>
            <person name="Roeseler W."/>
            <person name="Tian H."/>
            <person name="Witte H."/>
            <person name="Yang S.P."/>
            <person name="Wilson R.K."/>
            <person name="Sommer R.J."/>
        </authorList>
    </citation>
    <scope>NUCLEOTIDE SEQUENCE [LARGE SCALE GENOMIC DNA]</scope>
    <source>
        <strain evidence="2">PS312</strain>
    </source>
</reference>
<sequence length="1299" mass="140572">MVSRRLAEAHSLVVPLVDVVAVARVDDAPSLGLGERHRLAGVRVRDHEIVGGETAGSERALEVHLLAARAVHEQSLGGVEAPLLLVLLDHWLSDGTERDDLVGSSREVNHLLVLASSSGVAVGLGANDDGASVDGSLDRLASHSSVAVHHALLQGLLHSERSSRGRVADGDRLGVDHAQLDALGEADDAVDVRDADLPGGQIDQLVPLGDVDVEAVRGRLERSLAAGDGAVHGHASRAAERRRFGGAHALDRSDGLLEVSVRVVLGRELLTGFRDRFARLLLDGWACCSSGLRWGNPLLGRVDQASLDGNVERHVRVTLTESLSTRVDQSLLHGLLKCDLDLVVHLARVGSSGARDALALVHSLGRSDEARVYVEQTTHGDGSSQRDELGAVRLSHGHFSLVVHEAALGRIDEASSDGLDQRAVVASSIVLDAYRRGEMLQKGLVHDSLRCHRVRERVAAAGAEVGDTLCLHVQRSLLDGFVDAQLLSAGAVLDALHVEDGVTGASGQQSLVDGIRAHLALGSQKASLEGDGDRHDVLLLWVDDVTGVRVENAGGDGLQQGEPLLRSAVDDGDDVAGRDERLLLVSLQKGHGLGDEVLLPGFLERERLSRLQVGKPLISLVDRVGNDGIAETNLLVRLGGSVDHLADSHGDDADLLAERVSQRELIGAVRVLEVAGGAVDEVVPDHVRQAHLQLRLEGRIGDLDVLVEDGVLEREALLRELSRELSGLRVDRLLEGLLERHGRRLEDLRLDQIKPAVIRENAGAIGRVEREHLARVDVLELTRVRIVQADLDGLEQRQTLSGLGMVKAVMLVEQRREVLGDQSPLGGFLERDSVARDEVEGLNEGEDLARLLVQRAFHLVELRLDLGGLLEHLHLVLVLGDLGTIGQVEQLVEIIGILLSGHMRHEVAHVDVSNGSNQPTGIKLHNSLTHHSSNANPYRLPLTFLLLSSSSVFLLPSPSIFILSSSSRLIFEASSLPLFSLASSSILIFLPSPIILLPSSSILILLLSQSAQSIGFSVSLPLGFRFLSFSPEPIGILESLKPGCLEGASLCFLLGLPAILLLLQCPNHSTRCCDANQLRLAACACVSHGLKEAATERWIAQTHLPLLETQLESRKTRGRAGAAHSPLGCEKKTTARGRKYGKRQTENELRNHLNLQGELGDSQSLRQLSLHVLPSVVEVLHLFLQTVDVGQLLYLDDSGIRSIIQQLPYLNDSGQDHVENLHALHIVKWPKVPSHRRANTCAIIRSRHYCILNVDVDHVISSSHLSMLCLCEGDGTQHFHHYFFINMFHHYFFIKVEAG</sequence>
<reference evidence="1" key="2">
    <citation type="submission" date="2022-06" db="UniProtKB">
        <authorList>
            <consortium name="EnsemblMetazoa"/>
        </authorList>
    </citation>
    <scope>IDENTIFICATION</scope>
    <source>
        <strain evidence="1">PS312</strain>
    </source>
</reference>
<keyword evidence="2" id="KW-1185">Reference proteome</keyword>
<proteinExistence type="predicted"/>